<keyword evidence="3" id="KW-1185">Reference proteome</keyword>
<accession>A0A345SS78</accession>
<protein>
    <submittedName>
        <fullName evidence="2">Uncharacterized protein</fullName>
    </submittedName>
</protein>
<keyword evidence="1" id="KW-0812">Transmembrane</keyword>
<dbReference type="AlphaFoldDB" id="A0A345SS78"/>
<dbReference type="Proteomes" id="UP000249340">
    <property type="component" value="Chromosome"/>
</dbReference>
<dbReference type="EMBL" id="CP031264">
    <property type="protein sequence ID" value="AXI76583.1"/>
    <property type="molecule type" value="Genomic_DNA"/>
</dbReference>
<keyword evidence="1" id="KW-0472">Membrane</keyword>
<evidence type="ECO:0000256" key="1">
    <source>
        <dbReference type="SAM" id="Phobius"/>
    </source>
</evidence>
<sequence>MNHHLSTSRAIEIDTRLVTVGAVLTAGGALLAFTGMALAGFALATAGRRWVRQLDVPPSQRAAARLQQARQASQAGLEAWRSGGDGRTA</sequence>
<proteinExistence type="predicted"/>
<keyword evidence="1" id="KW-1133">Transmembrane helix</keyword>
<evidence type="ECO:0000313" key="2">
    <source>
        <dbReference type="EMBL" id="AXI76583.1"/>
    </source>
</evidence>
<organism evidence="2 3">
    <name type="scientific">Peterkaempfera bronchialis</name>
    <dbReference type="NCBI Taxonomy" id="2126346"/>
    <lineage>
        <taxon>Bacteria</taxon>
        <taxon>Bacillati</taxon>
        <taxon>Actinomycetota</taxon>
        <taxon>Actinomycetes</taxon>
        <taxon>Kitasatosporales</taxon>
        <taxon>Streptomycetaceae</taxon>
        <taxon>Peterkaempfera</taxon>
    </lineage>
</organism>
<evidence type="ECO:0000313" key="3">
    <source>
        <dbReference type="Proteomes" id="UP000249340"/>
    </source>
</evidence>
<feature type="transmembrane region" description="Helical" evidence="1">
    <location>
        <begin position="20"/>
        <end position="44"/>
    </location>
</feature>
<dbReference type="RefSeq" id="WP_111494151.1">
    <property type="nucleotide sequence ID" value="NZ_CP031264.1"/>
</dbReference>
<dbReference type="KEGG" id="stri:C7M71_002945"/>
<name>A0A345SS78_9ACTN</name>
<gene>
    <name evidence="2" type="ORF">C7M71_002945</name>
</gene>
<reference evidence="3" key="1">
    <citation type="submission" date="2018-07" db="EMBL/GenBank/DDBJ databases">
        <title>Streptacidiphilus bronchialis DSM 106435 chromosome.</title>
        <authorList>
            <person name="Batra D."/>
            <person name="Gulvik C.A."/>
        </authorList>
    </citation>
    <scope>NUCLEOTIDE SEQUENCE [LARGE SCALE GENOMIC DNA]</scope>
    <source>
        <strain evidence="3">DSM 106435</strain>
    </source>
</reference>